<dbReference type="InterPro" id="IPR006143">
    <property type="entry name" value="RND_pump_MFP"/>
</dbReference>
<dbReference type="NCBIfam" id="TIGR01730">
    <property type="entry name" value="RND_mfp"/>
    <property type="match status" value="1"/>
</dbReference>
<dbReference type="Pfam" id="PF25876">
    <property type="entry name" value="HH_MFP_RND"/>
    <property type="match status" value="1"/>
</dbReference>
<dbReference type="EMBL" id="DTGT01000151">
    <property type="protein sequence ID" value="HGH60597.1"/>
    <property type="molecule type" value="Genomic_DNA"/>
</dbReference>
<comment type="subcellular location">
    <subcellularLocation>
        <location evidence="1">Cell envelope</location>
    </subcellularLocation>
</comment>
<evidence type="ECO:0000259" key="5">
    <source>
        <dbReference type="Pfam" id="PF25917"/>
    </source>
</evidence>
<dbReference type="PANTHER" id="PTHR30158:SF10">
    <property type="entry name" value="CATION EFFLUX PUMP"/>
    <property type="match status" value="1"/>
</dbReference>
<dbReference type="GO" id="GO:0022857">
    <property type="term" value="F:transmembrane transporter activity"/>
    <property type="evidence" value="ECO:0007669"/>
    <property type="project" value="InterPro"/>
</dbReference>
<dbReference type="PROSITE" id="PS51257">
    <property type="entry name" value="PROKAR_LIPOPROTEIN"/>
    <property type="match status" value="1"/>
</dbReference>
<feature type="signal peptide" evidence="3">
    <location>
        <begin position="1"/>
        <end position="22"/>
    </location>
</feature>
<feature type="chain" id="PRO_5027855966" evidence="3">
    <location>
        <begin position="23"/>
        <end position="394"/>
    </location>
</feature>
<dbReference type="Gene3D" id="1.10.287.470">
    <property type="entry name" value="Helix hairpin bin"/>
    <property type="match status" value="1"/>
</dbReference>
<dbReference type="AlphaFoldDB" id="A0A7C4EWL5"/>
<dbReference type="GO" id="GO:0046677">
    <property type="term" value="P:response to antibiotic"/>
    <property type="evidence" value="ECO:0007669"/>
    <property type="project" value="TreeGrafter"/>
</dbReference>
<comment type="similarity">
    <text evidence="2">Belongs to the membrane fusion protein (MFP) (TC 8.A.1) family.</text>
</comment>
<comment type="caution">
    <text evidence="8">The sequence shown here is derived from an EMBL/GenBank/DDBJ whole genome shotgun (WGS) entry which is preliminary data.</text>
</comment>
<dbReference type="GO" id="GO:0030313">
    <property type="term" value="C:cell envelope"/>
    <property type="evidence" value="ECO:0007669"/>
    <property type="project" value="UniProtKB-SubCell"/>
</dbReference>
<name>A0A7C4EWL5_9BACT</name>
<gene>
    <name evidence="8" type="ORF">ENV54_04780</name>
</gene>
<dbReference type="InterPro" id="IPR058627">
    <property type="entry name" value="MdtA-like_C"/>
</dbReference>
<accession>A0A7C4EWL5</accession>
<sequence>MTSKLSHTLLTILLIAAATLSACNEGSKQVQPQPPEVIVSHPLEREVTQYLDFSGSTAAIEFVEIRARVEGWLESMHFVPGSYVKAGDLLFVIDQRPFQAQVDLMEASLKGREAELALKRANLKRAEQLLATASISQLQYDIQNADESVAAAQVGIAQADLEKAKLDLAYTRVTSPINGRVSRNYVDIGNLVGAREKTLLTEVVNDSSVYVYFDVSERDLLMLMRKYPRVQDEASTGKEKAPVYLQLADEKGFEHQGTIDFVESRIDVNTGTLRVRGLFANDKGLLVPGLFGRVRVPIDRKTALLVPELAVGISQAGRYVFVVNRDQVVEQRLVKTGPLEGSLRAIEEGLSKDEWVVVNAIQRARPGIKVTPKESSISEALGEFNQTSSPKGSE</sequence>
<dbReference type="Gene3D" id="2.40.50.100">
    <property type="match status" value="1"/>
</dbReference>
<dbReference type="InterPro" id="IPR058625">
    <property type="entry name" value="MdtA-like_BSH"/>
</dbReference>
<dbReference type="Gene3D" id="2.40.30.170">
    <property type="match status" value="1"/>
</dbReference>
<evidence type="ECO:0000259" key="4">
    <source>
        <dbReference type="Pfam" id="PF25876"/>
    </source>
</evidence>
<dbReference type="GO" id="GO:0005886">
    <property type="term" value="C:plasma membrane"/>
    <property type="evidence" value="ECO:0007669"/>
    <property type="project" value="TreeGrafter"/>
</dbReference>
<evidence type="ECO:0000256" key="2">
    <source>
        <dbReference type="ARBA" id="ARBA00009477"/>
    </source>
</evidence>
<protein>
    <submittedName>
        <fullName evidence="8">Efflux RND transporter periplasmic adaptor subunit</fullName>
    </submittedName>
</protein>
<feature type="domain" description="Multidrug resistance protein MdtA-like C-terminal permuted SH3" evidence="7">
    <location>
        <begin position="303"/>
        <end position="363"/>
    </location>
</feature>
<feature type="domain" description="Multidrug resistance protein MdtA-like barrel-sandwich hybrid" evidence="5">
    <location>
        <begin position="62"/>
        <end position="198"/>
    </location>
</feature>
<reference evidence="8" key="1">
    <citation type="journal article" date="2020" name="mSystems">
        <title>Genome- and Community-Level Interaction Insights into Carbon Utilization and Element Cycling Functions of Hydrothermarchaeota in Hydrothermal Sediment.</title>
        <authorList>
            <person name="Zhou Z."/>
            <person name="Liu Y."/>
            <person name="Xu W."/>
            <person name="Pan J."/>
            <person name="Luo Z.H."/>
            <person name="Li M."/>
        </authorList>
    </citation>
    <scope>NUCLEOTIDE SEQUENCE [LARGE SCALE GENOMIC DNA]</scope>
    <source>
        <strain evidence="8">SpSt-769</strain>
    </source>
</reference>
<proteinExistence type="inferred from homology"/>
<evidence type="ECO:0000256" key="3">
    <source>
        <dbReference type="SAM" id="SignalP"/>
    </source>
</evidence>
<organism evidence="8">
    <name type="scientific">Desulfomonile tiedjei</name>
    <dbReference type="NCBI Taxonomy" id="2358"/>
    <lineage>
        <taxon>Bacteria</taxon>
        <taxon>Pseudomonadati</taxon>
        <taxon>Thermodesulfobacteriota</taxon>
        <taxon>Desulfomonilia</taxon>
        <taxon>Desulfomonilales</taxon>
        <taxon>Desulfomonilaceae</taxon>
        <taxon>Desulfomonile</taxon>
    </lineage>
</organism>
<dbReference type="Pfam" id="PF25944">
    <property type="entry name" value="Beta-barrel_RND"/>
    <property type="match status" value="1"/>
</dbReference>
<dbReference type="Pfam" id="PF25967">
    <property type="entry name" value="RND-MFP_C"/>
    <property type="match status" value="1"/>
</dbReference>
<keyword evidence="3" id="KW-0732">Signal</keyword>
<feature type="domain" description="Multidrug resistance protein MdtA-like beta-barrel" evidence="6">
    <location>
        <begin position="209"/>
        <end position="299"/>
    </location>
</feature>
<dbReference type="PANTHER" id="PTHR30158">
    <property type="entry name" value="ACRA/E-RELATED COMPONENT OF DRUG EFFLUX TRANSPORTER"/>
    <property type="match status" value="1"/>
</dbReference>
<evidence type="ECO:0000256" key="1">
    <source>
        <dbReference type="ARBA" id="ARBA00004196"/>
    </source>
</evidence>
<evidence type="ECO:0000259" key="6">
    <source>
        <dbReference type="Pfam" id="PF25944"/>
    </source>
</evidence>
<evidence type="ECO:0000259" key="7">
    <source>
        <dbReference type="Pfam" id="PF25967"/>
    </source>
</evidence>
<dbReference type="SUPFAM" id="SSF111369">
    <property type="entry name" value="HlyD-like secretion proteins"/>
    <property type="match status" value="1"/>
</dbReference>
<dbReference type="InterPro" id="IPR058626">
    <property type="entry name" value="MdtA-like_b-barrel"/>
</dbReference>
<feature type="domain" description="Multidrug resistance protein MdtA-like alpha-helical hairpin" evidence="4">
    <location>
        <begin position="105"/>
        <end position="171"/>
    </location>
</feature>
<dbReference type="InterPro" id="IPR058624">
    <property type="entry name" value="MdtA-like_HH"/>
</dbReference>
<evidence type="ECO:0000313" key="8">
    <source>
        <dbReference type="EMBL" id="HGH60597.1"/>
    </source>
</evidence>
<dbReference type="Pfam" id="PF25917">
    <property type="entry name" value="BSH_RND"/>
    <property type="match status" value="1"/>
</dbReference>
<dbReference type="Gene3D" id="2.40.420.20">
    <property type="match status" value="1"/>
</dbReference>